<organism evidence="1 2">
    <name type="scientific">Pseudaeromonas paramecii</name>
    <dbReference type="NCBI Taxonomy" id="2138166"/>
    <lineage>
        <taxon>Bacteria</taxon>
        <taxon>Pseudomonadati</taxon>
        <taxon>Pseudomonadota</taxon>
        <taxon>Gammaproteobacteria</taxon>
        <taxon>Aeromonadales</taxon>
        <taxon>Aeromonadaceae</taxon>
        <taxon>Pseudaeromonas</taxon>
    </lineage>
</organism>
<comment type="caution">
    <text evidence="1">The sequence shown here is derived from an EMBL/GenBank/DDBJ whole genome shotgun (WGS) entry which is preliminary data.</text>
</comment>
<keyword evidence="2" id="KW-1185">Reference proteome</keyword>
<protein>
    <submittedName>
        <fullName evidence="1">Flagellar hook protein FlgE</fullName>
    </submittedName>
</protein>
<evidence type="ECO:0000313" key="2">
    <source>
        <dbReference type="Proteomes" id="UP001501321"/>
    </source>
</evidence>
<dbReference type="Proteomes" id="UP001501321">
    <property type="component" value="Unassembled WGS sequence"/>
</dbReference>
<sequence length="79" mass="8495">MQIDSAMSYGLQGLSRAQQQVEQGSREIASLPVQAESPQSKDLTQSVMTLQQGQNEAQAAAKVVKSADDMMGTLIDIRV</sequence>
<proteinExistence type="predicted"/>
<keyword evidence="1" id="KW-0966">Cell projection</keyword>
<accession>A0ABP8QJ90</accession>
<name>A0ABP8QJ90_9GAMM</name>
<reference evidence="2" key="1">
    <citation type="journal article" date="2019" name="Int. J. Syst. Evol. Microbiol.">
        <title>The Global Catalogue of Microorganisms (GCM) 10K type strain sequencing project: providing services to taxonomists for standard genome sequencing and annotation.</title>
        <authorList>
            <consortium name="The Broad Institute Genomics Platform"/>
            <consortium name="The Broad Institute Genome Sequencing Center for Infectious Disease"/>
            <person name="Wu L."/>
            <person name="Ma J."/>
        </authorList>
    </citation>
    <scope>NUCLEOTIDE SEQUENCE [LARGE SCALE GENOMIC DNA]</scope>
    <source>
        <strain evidence="2">JCM 32226</strain>
    </source>
</reference>
<keyword evidence="1" id="KW-0969">Cilium</keyword>
<evidence type="ECO:0000313" key="1">
    <source>
        <dbReference type="EMBL" id="GAA4504148.1"/>
    </source>
</evidence>
<gene>
    <name evidence="1" type="ORF">GCM10023095_31580</name>
</gene>
<dbReference type="EMBL" id="BAABFC010000029">
    <property type="protein sequence ID" value="GAA4504148.1"/>
    <property type="molecule type" value="Genomic_DNA"/>
</dbReference>
<dbReference type="RefSeq" id="WP_345014885.1">
    <property type="nucleotide sequence ID" value="NZ_BAABFC010000029.1"/>
</dbReference>
<keyword evidence="1" id="KW-0282">Flagellum</keyword>